<feature type="chain" id="PRO_5046465013" evidence="9">
    <location>
        <begin position="25"/>
        <end position="246"/>
    </location>
</feature>
<comment type="caution">
    <text evidence="12">The sequence shown here is derived from an EMBL/GenBank/DDBJ whole genome shotgun (WGS) entry which is preliminary data.</text>
</comment>
<evidence type="ECO:0000256" key="7">
    <source>
        <dbReference type="ARBA" id="ARBA00023319"/>
    </source>
</evidence>
<dbReference type="InterPro" id="IPR008962">
    <property type="entry name" value="PapD-like_sf"/>
</dbReference>
<evidence type="ECO:0000256" key="4">
    <source>
        <dbReference type="ARBA" id="ARBA00022729"/>
    </source>
</evidence>
<dbReference type="InterPro" id="IPR036316">
    <property type="entry name" value="Pili_assmbl_chap_C_dom_sf"/>
</dbReference>
<name>A0ABS5T7Y7_9GAMM</name>
<evidence type="ECO:0000259" key="11">
    <source>
        <dbReference type="Pfam" id="PF02753"/>
    </source>
</evidence>
<reference evidence="12 13" key="1">
    <citation type="submission" date="2020-04" db="EMBL/GenBank/DDBJ databases">
        <title>Genome sequencing of Rosenbergiella species.</title>
        <authorList>
            <person name="Alvarez-Perez S."/>
            <person name="Lievens B."/>
        </authorList>
    </citation>
    <scope>NUCLEOTIDE SEQUENCE [LARGE SCALE GENOMIC DNA]</scope>
    <source>
        <strain evidence="12 13">CdVSA20.1</strain>
    </source>
</reference>
<dbReference type="PANTHER" id="PTHR30251:SF5">
    <property type="entry name" value="FIMBRIAL CHAPARONE PROTEIN"/>
    <property type="match status" value="1"/>
</dbReference>
<evidence type="ECO:0000256" key="3">
    <source>
        <dbReference type="ARBA" id="ARBA00022558"/>
    </source>
</evidence>
<dbReference type="EMBL" id="JABBFO010000009">
    <property type="protein sequence ID" value="MBT0727818.1"/>
    <property type="molecule type" value="Genomic_DNA"/>
</dbReference>
<feature type="signal peptide" evidence="9">
    <location>
        <begin position="1"/>
        <end position="24"/>
    </location>
</feature>
<comment type="subcellular location">
    <subcellularLocation>
        <location evidence="1 8">Periplasm</location>
    </subcellularLocation>
</comment>
<proteinExistence type="inferred from homology"/>
<dbReference type="RefSeq" id="WP_214214639.1">
    <property type="nucleotide sequence ID" value="NZ_JABBFO010000009.1"/>
</dbReference>
<dbReference type="SUPFAM" id="SSF49354">
    <property type="entry name" value="PapD-like"/>
    <property type="match status" value="1"/>
</dbReference>
<accession>A0ABS5T7Y7</accession>
<dbReference type="Proteomes" id="UP000786875">
    <property type="component" value="Unassembled WGS sequence"/>
</dbReference>
<dbReference type="Pfam" id="PF02753">
    <property type="entry name" value="PapD_C"/>
    <property type="match status" value="1"/>
</dbReference>
<dbReference type="Pfam" id="PF00345">
    <property type="entry name" value="PapD_N"/>
    <property type="match status" value="1"/>
</dbReference>
<gene>
    <name evidence="12" type="ORF">HGT73_10625</name>
</gene>
<evidence type="ECO:0000256" key="9">
    <source>
        <dbReference type="SAM" id="SignalP"/>
    </source>
</evidence>
<keyword evidence="6 8" id="KW-0143">Chaperone</keyword>
<feature type="domain" description="Pili assembly chaperone N-terminal" evidence="10">
    <location>
        <begin position="25"/>
        <end position="143"/>
    </location>
</feature>
<evidence type="ECO:0000259" key="10">
    <source>
        <dbReference type="Pfam" id="PF00345"/>
    </source>
</evidence>
<evidence type="ECO:0000256" key="8">
    <source>
        <dbReference type="RuleBase" id="RU003918"/>
    </source>
</evidence>
<dbReference type="InterPro" id="IPR018046">
    <property type="entry name" value="Pili_assmbl_chaperone_CS"/>
</dbReference>
<dbReference type="InterPro" id="IPR013783">
    <property type="entry name" value="Ig-like_fold"/>
</dbReference>
<dbReference type="InterPro" id="IPR050643">
    <property type="entry name" value="Periplasmic_pilus_chap"/>
</dbReference>
<keyword evidence="4 9" id="KW-0732">Signal</keyword>
<dbReference type="Gene3D" id="2.60.40.10">
    <property type="entry name" value="Immunoglobulins"/>
    <property type="match status" value="2"/>
</dbReference>
<sequence length="246" mass="27983">MKLTLCRRLMGSVVLTLCTLNAYAGISIDRTRIIIDAAEGSASAELVNNNKELPFLAQSWMENSDHQKITTPLIVTPPIQRIDPGEKESVQINVLPGAKQLPQDRETMFYLNVREIPPKPKHTNTLQMTLQSRIKVFYRPESLKTQIHTKPWQEKLQFTRLSDKKWQVSNPTPYYVILLGLSKDKSIDNNKMLTDFTGLTLAPFGKAEFGTHQSMVSDFYLFYVNDFGGHPMIPFHCQGQQCLAVK</sequence>
<dbReference type="PANTHER" id="PTHR30251">
    <property type="entry name" value="PILUS ASSEMBLY CHAPERONE"/>
    <property type="match status" value="1"/>
</dbReference>
<evidence type="ECO:0000256" key="1">
    <source>
        <dbReference type="ARBA" id="ARBA00004418"/>
    </source>
</evidence>
<dbReference type="InterPro" id="IPR016148">
    <property type="entry name" value="Pili_assmbl_chaperone_C"/>
</dbReference>
<evidence type="ECO:0000256" key="5">
    <source>
        <dbReference type="ARBA" id="ARBA00022764"/>
    </source>
</evidence>
<evidence type="ECO:0000256" key="6">
    <source>
        <dbReference type="ARBA" id="ARBA00023186"/>
    </source>
</evidence>
<dbReference type="SUPFAM" id="SSF49584">
    <property type="entry name" value="Periplasmic chaperone C-domain"/>
    <property type="match status" value="1"/>
</dbReference>
<feature type="domain" description="Pili assembly chaperone C-terminal" evidence="11">
    <location>
        <begin position="168"/>
        <end position="230"/>
    </location>
</feature>
<comment type="similarity">
    <text evidence="2 8">Belongs to the periplasmic pilus chaperone family.</text>
</comment>
<dbReference type="PROSITE" id="PS00635">
    <property type="entry name" value="PILI_CHAPERONE"/>
    <property type="match status" value="1"/>
</dbReference>
<evidence type="ECO:0000313" key="12">
    <source>
        <dbReference type="EMBL" id="MBT0727818.1"/>
    </source>
</evidence>
<keyword evidence="13" id="KW-1185">Reference proteome</keyword>
<keyword evidence="3" id="KW-1029">Fimbrium biogenesis</keyword>
<evidence type="ECO:0000313" key="13">
    <source>
        <dbReference type="Proteomes" id="UP000786875"/>
    </source>
</evidence>
<protein>
    <submittedName>
        <fullName evidence="12">Fimbria/pilus periplasmic chaperone</fullName>
    </submittedName>
</protein>
<dbReference type="InterPro" id="IPR016147">
    <property type="entry name" value="Pili_assmbl_chaperone_N"/>
</dbReference>
<dbReference type="PRINTS" id="PR00969">
    <property type="entry name" value="CHAPERONPILI"/>
</dbReference>
<organism evidence="12 13">
    <name type="scientific">Rosenbergiella australiborealis</name>
    <dbReference type="NCBI Taxonomy" id="1544696"/>
    <lineage>
        <taxon>Bacteria</taxon>
        <taxon>Pseudomonadati</taxon>
        <taxon>Pseudomonadota</taxon>
        <taxon>Gammaproteobacteria</taxon>
        <taxon>Enterobacterales</taxon>
        <taxon>Erwiniaceae</taxon>
        <taxon>Rosenbergiella</taxon>
    </lineage>
</organism>
<evidence type="ECO:0000256" key="2">
    <source>
        <dbReference type="ARBA" id="ARBA00007399"/>
    </source>
</evidence>
<keyword evidence="5" id="KW-0574">Periplasm</keyword>
<keyword evidence="7" id="KW-0393">Immunoglobulin domain</keyword>
<dbReference type="InterPro" id="IPR001829">
    <property type="entry name" value="Pili_assmbl_chaperone_bac"/>
</dbReference>